<dbReference type="EMBL" id="MVBO01000070">
    <property type="protein sequence ID" value="OZJ03750.1"/>
    <property type="molecule type" value="Genomic_DNA"/>
</dbReference>
<evidence type="ECO:0000256" key="1">
    <source>
        <dbReference type="ARBA" id="ARBA00022857"/>
    </source>
</evidence>
<protein>
    <recommendedName>
        <fullName evidence="3">NmrA-like domain-containing protein</fullName>
    </recommendedName>
</protein>
<name>A0A261XZE7_9FUNG</name>
<proteinExistence type="predicted"/>
<dbReference type="InterPro" id="IPR008030">
    <property type="entry name" value="NmrA-like"/>
</dbReference>
<dbReference type="PANTHER" id="PTHR47706:SF9">
    <property type="entry name" value="NMRA-LIKE DOMAIN-CONTAINING PROTEIN-RELATED"/>
    <property type="match status" value="1"/>
</dbReference>
<dbReference type="SUPFAM" id="SSF51735">
    <property type="entry name" value="NAD(P)-binding Rossmann-fold domains"/>
    <property type="match status" value="1"/>
</dbReference>
<dbReference type="Gene3D" id="3.90.25.10">
    <property type="entry name" value="UDP-galactose 4-epimerase, domain 1"/>
    <property type="match status" value="1"/>
</dbReference>
<comment type="caution">
    <text evidence="4">The sequence shown here is derived from an EMBL/GenBank/DDBJ whole genome shotgun (WGS) entry which is preliminary data.</text>
</comment>
<keyword evidence="2" id="KW-0560">Oxidoreductase</keyword>
<keyword evidence="1" id="KW-0521">NADP</keyword>
<evidence type="ECO:0000313" key="4">
    <source>
        <dbReference type="EMBL" id="OZJ03750.1"/>
    </source>
</evidence>
<dbReference type="GO" id="GO:0016491">
    <property type="term" value="F:oxidoreductase activity"/>
    <property type="evidence" value="ECO:0007669"/>
    <property type="project" value="UniProtKB-KW"/>
</dbReference>
<dbReference type="InterPro" id="IPR051609">
    <property type="entry name" value="NmrA/Isoflavone_reductase-like"/>
</dbReference>
<gene>
    <name evidence="4" type="ORF">BZG36_03062</name>
</gene>
<dbReference type="PANTHER" id="PTHR47706">
    <property type="entry name" value="NMRA-LIKE FAMILY PROTEIN"/>
    <property type="match status" value="1"/>
</dbReference>
<keyword evidence="5" id="KW-1185">Reference proteome</keyword>
<dbReference type="Gene3D" id="3.40.50.720">
    <property type="entry name" value="NAD(P)-binding Rossmann-like Domain"/>
    <property type="match status" value="1"/>
</dbReference>
<feature type="domain" description="NmrA-like" evidence="3">
    <location>
        <begin position="5"/>
        <end position="157"/>
    </location>
</feature>
<evidence type="ECO:0000313" key="5">
    <source>
        <dbReference type="Proteomes" id="UP000242875"/>
    </source>
</evidence>
<dbReference type="OrthoDB" id="9974981at2759"/>
<dbReference type="Proteomes" id="UP000242875">
    <property type="component" value="Unassembled WGS sequence"/>
</dbReference>
<dbReference type="AlphaFoldDB" id="A0A261XZE7"/>
<reference evidence="4 5" key="1">
    <citation type="journal article" date="2017" name="Mycologia">
        <title>Bifiguratus adelaidae, gen. et sp. nov., a new member of Mucoromycotina in endophytic and soil-dwelling habitats.</title>
        <authorList>
            <person name="Torres-Cruz T.J."/>
            <person name="Billingsley Tobias T.L."/>
            <person name="Almatruk M."/>
            <person name="Hesse C."/>
            <person name="Kuske C.R."/>
            <person name="Desiro A."/>
            <person name="Benucci G.M."/>
            <person name="Bonito G."/>
            <person name="Stajich J.E."/>
            <person name="Dunlap C."/>
            <person name="Arnold A.E."/>
            <person name="Porras-Alfaro A."/>
        </authorList>
    </citation>
    <scope>NUCLEOTIDE SEQUENCE [LARGE SCALE GENOMIC DNA]</scope>
    <source>
        <strain evidence="4 5">AZ0501</strain>
    </source>
</reference>
<dbReference type="Pfam" id="PF05368">
    <property type="entry name" value="NmrA"/>
    <property type="match status" value="1"/>
</dbReference>
<organism evidence="4 5">
    <name type="scientific">Bifiguratus adelaidae</name>
    <dbReference type="NCBI Taxonomy" id="1938954"/>
    <lineage>
        <taxon>Eukaryota</taxon>
        <taxon>Fungi</taxon>
        <taxon>Fungi incertae sedis</taxon>
        <taxon>Mucoromycota</taxon>
        <taxon>Mucoromycotina</taxon>
        <taxon>Endogonomycetes</taxon>
        <taxon>Endogonales</taxon>
        <taxon>Endogonales incertae sedis</taxon>
        <taxon>Bifiguratus</taxon>
    </lineage>
</organism>
<accession>A0A261XZE7</accession>
<evidence type="ECO:0000259" key="3">
    <source>
        <dbReference type="Pfam" id="PF05368"/>
    </source>
</evidence>
<dbReference type="InterPro" id="IPR036291">
    <property type="entry name" value="NAD(P)-bd_dom_sf"/>
</dbReference>
<sequence length="324" mass="35162">MSSSKPVIALFGATGFLGRNVTPVFTKAAQEGTIASLRIFSSRPPSDPSLQVFAGDNVQILQTNFTSKEELAQQLQGVNAVVCMLGNQGEESYRVKDLLLEALVAAGVQIYVPSEFGADHIATPYGATNTMLTFKRKHTEDSICQGIKTLSIHNGCFLEIAFCRWFGMDSANNTYSFVGDGTTPMACTSLNDVAHFTLSAVLLAHKDPKSVPDKLHVYSANLTQRQYAQELDAAAPAGTPPFKIITNPLDQAKADYEIKRHHIPPHMLGPLLPILAAEGVFDASKSNANELLNPGGSIWPIKTFQQYAREVHGRPWKGVDPSFS</sequence>
<evidence type="ECO:0000256" key="2">
    <source>
        <dbReference type="ARBA" id="ARBA00023002"/>
    </source>
</evidence>